<evidence type="ECO:0000313" key="3">
    <source>
        <dbReference type="Proteomes" id="UP001224812"/>
    </source>
</evidence>
<accession>A0ABT9JLR4</accession>
<sequence length="317" mass="37605">MSWLKEYLITKEDAKKYFDFEIETEQGISKKEYIAHLSMFPDLCIDNVISLFLDLDPRDYNKNKKHPRYNIIYDAIYGAVEKGDIKCYYETDINGHIWDNTIRIPHNIAKQWADTYGLKWNVPPYKPLNNPPVQLDDKDKTINLLEIKILELEEQLAKEQGMVRTLDEHLQYNDSLLVEKDKLIIELKNTITTEQPSEEETQLQKDNQELKAQVEALQEQLKEKEKQLSEVESNSIEPVAGKAVKLDQEKLSKFIDALLENNERFMQYLERNEYTYKRLSSKQLHSRLKEFIPKTYLEDNPLPSYNTIDKYRYLEKK</sequence>
<comment type="caution">
    <text evidence="2">The sequence shown here is derived from an EMBL/GenBank/DDBJ whole genome shotgun (WGS) entry which is preliminary data.</text>
</comment>
<dbReference type="EMBL" id="JASAVS010000013">
    <property type="protein sequence ID" value="MDP8085602.1"/>
    <property type="molecule type" value="Genomic_DNA"/>
</dbReference>
<keyword evidence="1" id="KW-0175">Coiled coil</keyword>
<evidence type="ECO:0000256" key="1">
    <source>
        <dbReference type="SAM" id="Coils"/>
    </source>
</evidence>
<feature type="coiled-coil region" evidence="1">
    <location>
        <begin position="200"/>
        <end position="234"/>
    </location>
</feature>
<feature type="coiled-coil region" evidence="1">
    <location>
        <begin position="135"/>
        <end position="169"/>
    </location>
</feature>
<dbReference type="Proteomes" id="UP001224812">
    <property type="component" value="Unassembled WGS sequence"/>
</dbReference>
<protein>
    <submittedName>
        <fullName evidence="2">Uncharacterized protein</fullName>
    </submittedName>
</protein>
<reference evidence="2 3" key="1">
    <citation type="journal article" date="2023" name="Front. Microbiol.">
        <title>Phylogeography and host specificity of Pasteurellaceae pathogenic to sea-farmed fish in the north-east Atlantic.</title>
        <authorList>
            <person name="Gulla S."/>
            <person name="Colquhoun D.J."/>
            <person name="Olsen A.B."/>
            <person name="Spilsberg B."/>
            <person name="Lagesen K."/>
            <person name="Aakesson C.P."/>
            <person name="Strom S."/>
            <person name="Manji F."/>
            <person name="Birkbeck T.H."/>
            <person name="Nilsen H.K."/>
        </authorList>
    </citation>
    <scope>NUCLEOTIDE SEQUENCE [LARGE SCALE GENOMIC DNA]</scope>
    <source>
        <strain evidence="2 3">VIO11850</strain>
    </source>
</reference>
<evidence type="ECO:0000313" key="2">
    <source>
        <dbReference type="EMBL" id="MDP8085602.1"/>
    </source>
</evidence>
<proteinExistence type="predicted"/>
<keyword evidence="3" id="KW-1185">Reference proteome</keyword>
<gene>
    <name evidence="2" type="ORF">QJT92_06680</name>
</gene>
<dbReference type="RefSeq" id="WP_306383928.1">
    <property type="nucleotide sequence ID" value="NZ_JASAVR010000013.1"/>
</dbReference>
<organism evidence="2 3">
    <name type="scientific">Phocoenobacter skyensis</name>
    <dbReference type="NCBI Taxonomy" id="97481"/>
    <lineage>
        <taxon>Bacteria</taxon>
        <taxon>Pseudomonadati</taxon>
        <taxon>Pseudomonadota</taxon>
        <taxon>Gammaproteobacteria</taxon>
        <taxon>Pasteurellales</taxon>
        <taxon>Pasteurellaceae</taxon>
        <taxon>Phocoenobacter</taxon>
    </lineage>
</organism>
<name>A0ABT9JLR4_9PAST</name>